<evidence type="ECO:0000313" key="3">
    <source>
        <dbReference type="Proteomes" id="UP000016934"/>
    </source>
</evidence>
<evidence type="ECO:0000313" key="2">
    <source>
        <dbReference type="EMBL" id="EMD69662.1"/>
    </source>
</evidence>
<keyword evidence="3" id="KW-1185">Reference proteome</keyword>
<dbReference type="GeneID" id="19133565"/>
<evidence type="ECO:0000256" key="1">
    <source>
        <dbReference type="SAM" id="MobiDB-lite"/>
    </source>
</evidence>
<dbReference type="KEGG" id="bsc:COCSADRAFT_186508"/>
<dbReference type="EMBL" id="KB445637">
    <property type="protein sequence ID" value="EMD69662.1"/>
    <property type="molecule type" value="Genomic_DNA"/>
</dbReference>
<dbReference type="OMA" id="KWHCHIT"/>
<accession>M2TLU9</accession>
<protein>
    <submittedName>
        <fullName evidence="2">Uncharacterized protein</fullName>
    </submittedName>
</protein>
<dbReference type="OrthoDB" id="3785839at2759"/>
<dbReference type="Proteomes" id="UP000016934">
    <property type="component" value="Unassembled WGS sequence"/>
</dbReference>
<reference evidence="3" key="2">
    <citation type="journal article" date="2013" name="PLoS Genet.">
        <title>Comparative genome structure, secondary metabolite, and effector coding capacity across Cochliobolus pathogens.</title>
        <authorList>
            <person name="Condon B.J."/>
            <person name="Leng Y."/>
            <person name="Wu D."/>
            <person name="Bushley K.E."/>
            <person name="Ohm R.A."/>
            <person name="Otillar R."/>
            <person name="Martin J."/>
            <person name="Schackwitz W."/>
            <person name="Grimwood J."/>
            <person name="MohdZainudin N."/>
            <person name="Xue C."/>
            <person name="Wang R."/>
            <person name="Manning V.A."/>
            <person name="Dhillon B."/>
            <person name="Tu Z.J."/>
            <person name="Steffenson B.J."/>
            <person name="Salamov A."/>
            <person name="Sun H."/>
            <person name="Lowry S."/>
            <person name="LaButti K."/>
            <person name="Han J."/>
            <person name="Copeland A."/>
            <person name="Lindquist E."/>
            <person name="Barry K."/>
            <person name="Schmutz J."/>
            <person name="Baker S.E."/>
            <person name="Ciuffetti L.M."/>
            <person name="Grigoriev I.V."/>
            <person name="Zhong S."/>
            <person name="Turgeon B.G."/>
        </authorList>
    </citation>
    <scope>NUCLEOTIDE SEQUENCE [LARGE SCALE GENOMIC DNA]</scope>
    <source>
        <strain evidence="3">ND90Pr / ATCC 201652</strain>
    </source>
</reference>
<feature type="compositionally biased region" description="Basic and acidic residues" evidence="1">
    <location>
        <begin position="183"/>
        <end position="194"/>
    </location>
</feature>
<proteinExistence type="predicted"/>
<dbReference type="RefSeq" id="XP_007694925.1">
    <property type="nucleotide sequence ID" value="XM_007696735.1"/>
</dbReference>
<gene>
    <name evidence="2" type="ORF">COCSADRAFT_186508</name>
</gene>
<feature type="region of interest" description="Disordered" evidence="1">
    <location>
        <begin position="316"/>
        <end position="360"/>
    </location>
</feature>
<dbReference type="AlphaFoldDB" id="M2TLU9"/>
<organism evidence="2 3">
    <name type="scientific">Cochliobolus sativus (strain ND90Pr / ATCC 201652)</name>
    <name type="common">Common root rot and spot blotch fungus</name>
    <name type="synonym">Bipolaris sorokiniana</name>
    <dbReference type="NCBI Taxonomy" id="665912"/>
    <lineage>
        <taxon>Eukaryota</taxon>
        <taxon>Fungi</taxon>
        <taxon>Dikarya</taxon>
        <taxon>Ascomycota</taxon>
        <taxon>Pezizomycotina</taxon>
        <taxon>Dothideomycetes</taxon>
        <taxon>Pleosporomycetidae</taxon>
        <taxon>Pleosporales</taxon>
        <taxon>Pleosporineae</taxon>
        <taxon>Pleosporaceae</taxon>
        <taxon>Bipolaris</taxon>
    </lineage>
</organism>
<reference evidence="2 3" key="1">
    <citation type="journal article" date="2012" name="PLoS Pathog.">
        <title>Diverse lifestyles and strategies of plant pathogenesis encoded in the genomes of eighteen Dothideomycetes fungi.</title>
        <authorList>
            <person name="Ohm R.A."/>
            <person name="Feau N."/>
            <person name="Henrissat B."/>
            <person name="Schoch C.L."/>
            <person name="Horwitz B.A."/>
            <person name="Barry K.W."/>
            <person name="Condon B.J."/>
            <person name="Copeland A.C."/>
            <person name="Dhillon B."/>
            <person name="Glaser F."/>
            <person name="Hesse C.N."/>
            <person name="Kosti I."/>
            <person name="LaButti K."/>
            <person name="Lindquist E.A."/>
            <person name="Lucas S."/>
            <person name="Salamov A.A."/>
            <person name="Bradshaw R.E."/>
            <person name="Ciuffetti L."/>
            <person name="Hamelin R.C."/>
            <person name="Kema G.H.J."/>
            <person name="Lawrence C."/>
            <person name="Scott J.A."/>
            <person name="Spatafora J.W."/>
            <person name="Turgeon B.G."/>
            <person name="de Wit P.J.G.M."/>
            <person name="Zhong S."/>
            <person name="Goodwin S.B."/>
            <person name="Grigoriev I.V."/>
        </authorList>
    </citation>
    <scope>NUCLEOTIDE SEQUENCE [LARGE SCALE GENOMIC DNA]</scope>
    <source>
        <strain evidence="3">ND90Pr / ATCC 201652</strain>
    </source>
</reference>
<name>M2TLU9_COCSN</name>
<sequence>MGPSHSTTPAAWYTNMAKDDLANAAGAIIAVPPSPEPDYYNQEPDYQHDLYADLLFRPIGYQLTHTLPLQYRDDGFSELHSWYAQNQHRIASEQVQMPQVQPVYMPYSGLYAVPTHDNTQVPPLQRPEARPRLHPRANLLHSSPEQLISQLPPFQISPSIQEWPTHNLRMDETARKKREEFLQNEEAKRVEQAQRTESAWSTRYSMPPVPPSYPQNYGYPQNRGKRKSRDEDLQAPSKPPRRFRTLIPGPEPEGVPRSYYPCGTQHVIRSQAPGPDPSYSFRHSVYDPVRAANGENQSYSSSLGHGSSAGRLSLQPQVYAPAPPPRYPIPISSSSHRYATSHVQRPLDKPPLHGPSSSEETRQLITDKYEAYKWPVWHFELRSGARFDFAQSYIDDWLEKTTSFPQKSKWHCHITTGFIKGGTRFSVLVLDNAANPFQWGPAAETTTSIGVYGRYAHTHEEIRWTTITPWRVASFRENSDFILMDKWEFDMPKASDRRFHRAYWLAANMLPLKGLLNHCIPHEKPHDAPKEGDADEKFEIKTEDLQCTWSNGQMPKEDCEKVWQKVLDEIEGKEMEQLGSDHITVGGTEREYEVD</sequence>
<feature type="compositionally biased region" description="Polar residues" evidence="1">
    <location>
        <begin position="195"/>
        <end position="204"/>
    </location>
</feature>
<dbReference type="HOGENOM" id="CLU_458545_0_0_1"/>
<dbReference type="STRING" id="665912.M2TLU9"/>
<feature type="region of interest" description="Disordered" evidence="1">
    <location>
        <begin position="183"/>
        <end position="261"/>
    </location>
</feature>